<protein>
    <submittedName>
        <fullName evidence="1">Uncharacterized protein</fullName>
    </submittedName>
</protein>
<sequence>MGKLAQMVWAKKEEIINVLILENVYQPADRTFLSNLPLANLEKLQSEKENKIK</sequence>
<evidence type="ECO:0000313" key="2">
    <source>
        <dbReference type="Proteomes" id="UP000595254"/>
    </source>
</evidence>
<dbReference type="EMBL" id="CP068053">
    <property type="protein sequence ID" value="QQT02434.1"/>
    <property type="molecule type" value="Genomic_DNA"/>
</dbReference>
<proteinExistence type="predicted"/>
<dbReference type="AlphaFoldDB" id="A0A974NR17"/>
<accession>A0A974NR17</accession>
<keyword evidence="2" id="KW-1185">Reference proteome</keyword>
<reference evidence="1 2" key="1">
    <citation type="submission" date="2021-01" db="EMBL/GenBank/DDBJ databases">
        <title>FDA dAtabase for Regulatory Grade micrObial Sequences (FDA-ARGOS): Supporting development and validation of Infectious Disease Dx tests.</title>
        <authorList>
            <person name="Nelson B."/>
            <person name="Plummer A."/>
            <person name="Tallon L."/>
            <person name="Sadzewicz L."/>
            <person name="Zhao X."/>
            <person name="Boylan J."/>
            <person name="Ott S."/>
            <person name="Bowen H."/>
            <person name="Vavikolanu K."/>
            <person name="Mehta A."/>
            <person name="Aluvathingal J."/>
            <person name="Nadendla S."/>
            <person name="Myers T."/>
            <person name="Yan Y."/>
            <person name="Sichtig H."/>
        </authorList>
    </citation>
    <scope>NUCLEOTIDE SEQUENCE [LARGE SCALE GENOMIC DNA]</scope>
    <source>
        <strain evidence="1 2">FDAARGOS_1161</strain>
    </source>
</reference>
<dbReference type="KEGG" id="ppsr:I6J18_11705"/>
<dbReference type="RefSeq" id="WP_161629125.1">
    <property type="nucleotide sequence ID" value="NZ_CP068053.1"/>
</dbReference>
<organism evidence="1 2">
    <name type="scientific">Peribacillus psychrosaccharolyticus</name>
    <name type="common">Bacillus psychrosaccharolyticus</name>
    <dbReference type="NCBI Taxonomy" id="1407"/>
    <lineage>
        <taxon>Bacteria</taxon>
        <taxon>Bacillati</taxon>
        <taxon>Bacillota</taxon>
        <taxon>Bacilli</taxon>
        <taxon>Bacillales</taxon>
        <taxon>Bacillaceae</taxon>
        <taxon>Peribacillus</taxon>
    </lineage>
</organism>
<evidence type="ECO:0000313" key="1">
    <source>
        <dbReference type="EMBL" id="QQT02434.1"/>
    </source>
</evidence>
<name>A0A974NR17_PERPY</name>
<gene>
    <name evidence="1" type="ORF">I6J18_11705</name>
</gene>
<dbReference type="Proteomes" id="UP000595254">
    <property type="component" value="Chromosome"/>
</dbReference>